<keyword evidence="8" id="KW-0732">Signal</keyword>
<dbReference type="InterPro" id="IPR004413">
    <property type="entry name" value="GatB"/>
</dbReference>
<comment type="subunit">
    <text evidence="7">Subunit of the heterotrimeric GatCAB amidotransferase (AdT) complex, composed of A, B and C subunits.</text>
</comment>
<protein>
    <recommendedName>
        <fullName evidence="7">Glutamyl-tRNA(Gln) amidotransferase subunit B, mitochondrial</fullName>
        <shortName evidence="7">Glu-AdT subunit B</shortName>
        <ecNumber evidence="7">6.3.5.-</ecNumber>
    </recommendedName>
</protein>
<keyword evidence="3 7" id="KW-0547">Nucleotide-binding</keyword>
<proteinExistence type="inferred from homology"/>
<dbReference type="SMART" id="SM00845">
    <property type="entry name" value="GatB_Yqey"/>
    <property type="match status" value="1"/>
</dbReference>
<dbReference type="SUPFAM" id="SSF89095">
    <property type="entry name" value="GatB/YqeY motif"/>
    <property type="match status" value="1"/>
</dbReference>
<dbReference type="EMBL" id="JABXBU010002230">
    <property type="protein sequence ID" value="KAF8766904.1"/>
    <property type="molecule type" value="Genomic_DNA"/>
</dbReference>
<dbReference type="PANTHER" id="PTHR35842:SF1">
    <property type="entry name" value="SI:CH211-67E16.11"/>
    <property type="match status" value="1"/>
</dbReference>
<feature type="domain" description="Asn/Gln amidotransferase" evidence="9">
    <location>
        <begin position="909"/>
        <end position="1058"/>
    </location>
</feature>
<gene>
    <name evidence="10" type="ORF">HNY73_019923</name>
</gene>
<evidence type="ECO:0000256" key="3">
    <source>
        <dbReference type="ARBA" id="ARBA00022741"/>
    </source>
</evidence>
<keyword evidence="5 7" id="KW-0648">Protein biosynthesis</keyword>
<evidence type="ECO:0000256" key="6">
    <source>
        <dbReference type="ARBA" id="ARBA00047913"/>
    </source>
</evidence>
<dbReference type="NCBIfam" id="NF004012">
    <property type="entry name" value="PRK05477.1-2"/>
    <property type="match status" value="1"/>
</dbReference>
<evidence type="ECO:0000256" key="5">
    <source>
        <dbReference type="ARBA" id="ARBA00022917"/>
    </source>
</evidence>
<evidence type="ECO:0000256" key="2">
    <source>
        <dbReference type="ARBA" id="ARBA00022598"/>
    </source>
</evidence>
<comment type="subcellular location">
    <subcellularLocation>
        <location evidence="7">Mitochondrion</location>
    </subcellularLocation>
</comment>
<dbReference type="GO" id="GO:0032543">
    <property type="term" value="P:mitochondrial translation"/>
    <property type="evidence" value="ECO:0007669"/>
    <property type="project" value="UniProtKB-UniRule"/>
</dbReference>
<keyword evidence="11" id="KW-1185">Reference proteome</keyword>
<reference evidence="10" key="2">
    <citation type="submission" date="2020-06" db="EMBL/GenBank/DDBJ databases">
        <authorList>
            <person name="Sheffer M."/>
        </authorList>
    </citation>
    <scope>NUCLEOTIDE SEQUENCE</scope>
</reference>
<dbReference type="Pfam" id="PF02934">
    <property type="entry name" value="GatB_N"/>
    <property type="match status" value="1"/>
</dbReference>
<organism evidence="10 11">
    <name type="scientific">Argiope bruennichi</name>
    <name type="common">Wasp spider</name>
    <name type="synonym">Aranea bruennichi</name>
    <dbReference type="NCBI Taxonomy" id="94029"/>
    <lineage>
        <taxon>Eukaryota</taxon>
        <taxon>Metazoa</taxon>
        <taxon>Ecdysozoa</taxon>
        <taxon>Arthropoda</taxon>
        <taxon>Chelicerata</taxon>
        <taxon>Arachnida</taxon>
        <taxon>Araneae</taxon>
        <taxon>Araneomorphae</taxon>
        <taxon>Entelegynae</taxon>
        <taxon>Araneoidea</taxon>
        <taxon>Araneidae</taxon>
        <taxon>Argiope</taxon>
    </lineage>
</organism>
<dbReference type="PANTHER" id="PTHR35842">
    <property type="entry name" value="SI:CH211-67E16.11"/>
    <property type="match status" value="1"/>
</dbReference>
<dbReference type="InterPro" id="IPR003789">
    <property type="entry name" value="Asn/Gln_tRNA_amidoTrase-B-like"/>
</dbReference>
<dbReference type="NCBIfam" id="TIGR00133">
    <property type="entry name" value="gatB"/>
    <property type="match status" value="1"/>
</dbReference>
<keyword evidence="7" id="KW-0496">Mitochondrion</keyword>
<keyword evidence="2 7" id="KW-0436">Ligase</keyword>
<dbReference type="Pfam" id="PF02637">
    <property type="entry name" value="GatB_Yqey"/>
    <property type="match status" value="1"/>
</dbReference>
<dbReference type="NCBIfam" id="NF004014">
    <property type="entry name" value="PRK05477.1-4"/>
    <property type="match status" value="1"/>
</dbReference>
<name>A0A8T0E5Z1_ARGBR</name>
<dbReference type="AlphaFoldDB" id="A0A8T0E5Z1"/>
<reference evidence="10" key="1">
    <citation type="journal article" date="2020" name="bioRxiv">
        <title>Chromosome-level reference genome of the European wasp spider Argiope bruennichi: a resource for studies on range expansion and evolutionary adaptation.</title>
        <authorList>
            <person name="Sheffer M.M."/>
            <person name="Hoppe A."/>
            <person name="Krehenwinkel H."/>
            <person name="Uhl G."/>
            <person name="Kuss A.W."/>
            <person name="Jensen L."/>
            <person name="Jensen C."/>
            <person name="Gillespie R.G."/>
            <person name="Hoff K.J."/>
            <person name="Prost S."/>
        </authorList>
    </citation>
    <scope>NUCLEOTIDE SEQUENCE</scope>
</reference>
<dbReference type="HAMAP" id="MF_00121">
    <property type="entry name" value="GatB"/>
    <property type="match status" value="1"/>
</dbReference>
<dbReference type="SUPFAM" id="SSF55931">
    <property type="entry name" value="Glutamine synthetase/guanido kinase"/>
    <property type="match status" value="1"/>
</dbReference>
<evidence type="ECO:0000259" key="9">
    <source>
        <dbReference type="SMART" id="SM00845"/>
    </source>
</evidence>
<evidence type="ECO:0000313" key="10">
    <source>
        <dbReference type="EMBL" id="KAF8766904.1"/>
    </source>
</evidence>
<dbReference type="InterPro" id="IPR014746">
    <property type="entry name" value="Gln_synth/guanido_kin_cat_dom"/>
</dbReference>
<dbReference type="Gene3D" id="1.10.10.410">
    <property type="match status" value="1"/>
</dbReference>
<evidence type="ECO:0000256" key="1">
    <source>
        <dbReference type="ARBA" id="ARBA00005306"/>
    </source>
</evidence>
<sequence>MALLAIPFLFWLASSIVNLQAKVVHMNSFNLIVDLDRNHWADVAFDFIANMSCRDTFLTTEEDCNRLVSIRKSDMNFYSAPVSGNKYRAVLPDGPLTRTDVHDAILVIDPYPEANLGHLLVVFYVDLGWTELQCKVNGGQYTDDGACLSLALRKRCHNLLLRKLNSHRKKQCEINFFPLVHFANEEPSQRSQKLECRDFMTGFAPCPNLRPRNHTDNLFCDALEENTLRCSTSSTTVGIRCRLFERCDHAVLISGGWDRLTDRPLYLENMVRFHDMLMNNGFIHSNVKMFFSNGNNGIDKALGINDEVFPAAFKLTMRYHIRKICQTRHCADSFVIYLNSPTTNEGSSLLWDIDRNGQADDSEIYTIRELLQDTQDCMAQQLYIIADQNFSGKLIHALEHSSRHQNVMAFASGREHEYSWNGDFTTQWTTYNSKQDCIAETHEAVKTTMNSSEPLLFDGSNGILNTTIYGAPCNVLPPYTEHELQKSFYGCQYLPTSVCVRYEISIDGVISMIEFTDHNFIMAYLPKLFSKISSNSQLFPASALKRRFFSHQHLNFSTKISTEEAFSKYEGVVGLEVHAQINSKSKLFSTSPVEFGAPTNTKVSYFDAAFPGTLPVLNKSCVEAGILTALACNCTINKLSTFDRKHYFYPDLPAGYQITQQFKPLARNGHVKFVVHGKENDSTSYECIACIKQIQLEQDSGRSFHVKGAKSLVDLNRAGIGLMEIVFEPDLKNGSEAAALVKELICILKRVGTCTCQMEEGTLRVDANISVNKIGDPLGVRTEVKNINSLRYIARAIDYEIERQIQIIESGGCVVNETRAYDYASKKTIFMRDKEILQDYRFMPEPNLPPIRICDENDDHEICDNLPNIDEIRKRMPVLPETERSLLLEKYKLPLSIADRIVHSEGLKEVFEVMASRIDDKIAICKFLFYTLESQLNIKKTSFKESYLTADQVTDLLELLLSKKISDATTSDVLQMLLNGDQRSALEIVEKYNWFLISDQKELEKLCSEIINTHPKVAKKYGNTGKQRHMTSLLVALNEKVNNRASIKDAEAVFKKIISEKFQIKKS</sequence>
<dbReference type="InterPro" id="IPR023168">
    <property type="entry name" value="GatB_Yqey_C_2"/>
</dbReference>
<dbReference type="GO" id="GO:0005739">
    <property type="term" value="C:mitochondrion"/>
    <property type="evidence" value="ECO:0007669"/>
    <property type="project" value="UniProtKB-SubCell"/>
</dbReference>
<feature type="signal peptide" evidence="8">
    <location>
        <begin position="1"/>
        <end position="21"/>
    </location>
</feature>
<evidence type="ECO:0000256" key="7">
    <source>
        <dbReference type="HAMAP-Rule" id="MF_03147"/>
    </source>
</evidence>
<dbReference type="GO" id="GO:0030956">
    <property type="term" value="C:glutamyl-tRNA(Gln) amidotransferase complex"/>
    <property type="evidence" value="ECO:0007669"/>
    <property type="project" value="UniProtKB-UniRule"/>
</dbReference>
<evidence type="ECO:0000256" key="8">
    <source>
        <dbReference type="SAM" id="SignalP"/>
    </source>
</evidence>
<dbReference type="EC" id="6.3.5.-" evidence="7"/>
<keyword evidence="4 7" id="KW-0067">ATP-binding</keyword>
<comment type="caution">
    <text evidence="10">The sequence shown here is derived from an EMBL/GenBank/DDBJ whole genome shotgun (WGS) entry which is preliminary data.</text>
</comment>
<evidence type="ECO:0000256" key="4">
    <source>
        <dbReference type="ARBA" id="ARBA00022840"/>
    </source>
</evidence>
<evidence type="ECO:0000313" key="11">
    <source>
        <dbReference type="Proteomes" id="UP000807504"/>
    </source>
</evidence>
<dbReference type="InterPro" id="IPR006075">
    <property type="entry name" value="Asn/Gln-tRNA_Trfase_suB/E_cat"/>
</dbReference>
<dbReference type="GO" id="GO:0050567">
    <property type="term" value="F:glutaminyl-tRNA synthase (glutamine-hydrolyzing) activity"/>
    <property type="evidence" value="ECO:0007669"/>
    <property type="project" value="UniProtKB-UniRule"/>
</dbReference>
<comment type="catalytic activity">
    <reaction evidence="6 7">
        <text>L-glutamyl-tRNA(Gln) + L-glutamine + ATP + H2O = L-glutaminyl-tRNA(Gln) + L-glutamate + ADP + phosphate + H(+)</text>
        <dbReference type="Rhea" id="RHEA:17521"/>
        <dbReference type="Rhea" id="RHEA-COMP:9681"/>
        <dbReference type="Rhea" id="RHEA-COMP:9684"/>
        <dbReference type="ChEBI" id="CHEBI:15377"/>
        <dbReference type="ChEBI" id="CHEBI:15378"/>
        <dbReference type="ChEBI" id="CHEBI:29985"/>
        <dbReference type="ChEBI" id="CHEBI:30616"/>
        <dbReference type="ChEBI" id="CHEBI:43474"/>
        <dbReference type="ChEBI" id="CHEBI:58359"/>
        <dbReference type="ChEBI" id="CHEBI:78520"/>
        <dbReference type="ChEBI" id="CHEBI:78521"/>
        <dbReference type="ChEBI" id="CHEBI:456216"/>
    </reaction>
</comment>
<comment type="function">
    <text evidence="7">Allows the formation of correctly charged Gln-tRNA(Gln) through the transamidation of misacylated Glu-tRNA(Gln) in the mitochondria. The reaction takes place in the presence of glutamine and ATP through an activated gamma-phospho-Glu-tRNA(Gln).</text>
</comment>
<dbReference type="GO" id="GO:0005524">
    <property type="term" value="F:ATP binding"/>
    <property type="evidence" value="ECO:0007669"/>
    <property type="project" value="UniProtKB-KW"/>
</dbReference>
<accession>A0A8T0E5Z1</accession>
<dbReference type="InterPro" id="IPR018027">
    <property type="entry name" value="Asn/Gln_amidotransferase"/>
</dbReference>
<comment type="similarity">
    <text evidence="1 7">Belongs to the GatB/GatE family. GatB subfamily.</text>
</comment>
<dbReference type="Proteomes" id="UP000807504">
    <property type="component" value="Unassembled WGS sequence"/>
</dbReference>
<dbReference type="GO" id="GO:0070681">
    <property type="term" value="P:glutaminyl-tRNAGln biosynthesis via transamidation"/>
    <property type="evidence" value="ECO:0007669"/>
    <property type="project" value="UniProtKB-UniRule"/>
</dbReference>
<feature type="chain" id="PRO_5035723534" description="Glutamyl-tRNA(Gln) amidotransferase subunit B, mitochondrial" evidence="8">
    <location>
        <begin position="22"/>
        <end position="1067"/>
    </location>
</feature>